<dbReference type="STRING" id="380703.AHA_2064"/>
<dbReference type="EnsemblBacteria" id="ABK37295">
    <property type="protein sequence ID" value="ABK37295"/>
    <property type="gene ID" value="AHA_2064"/>
</dbReference>
<dbReference type="EMBL" id="CP000462">
    <property type="protein sequence ID" value="ABK37295.1"/>
    <property type="molecule type" value="Genomic_DNA"/>
</dbReference>
<name>A0KJZ3_AERHH</name>
<dbReference type="KEGG" id="aha:AHA_2064"/>
<reference evidence="2 3" key="1">
    <citation type="journal article" date="2006" name="J. Bacteriol.">
        <title>Genome sequence of Aeromonas hydrophila ATCC 7966T: jack of all trades.</title>
        <authorList>
            <person name="Seshadri R."/>
            <person name="Joseph S.W."/>
            <person name="Chopra A.K."/>
            <person name="Sha J."/>
            <person name="Shaw J."/>
            <person name="Graf J."/>
            <person name="Haft D."/>
            <person name="Wu M."/>
            <person name="Ren Q."/>
            <person name="Rosovitz M.J."/>
            <person name="Madupu R."/>
            <person name="Tallon L."/>
            <person name="Kim M."/>
            <person name="Jin S."/>
            <person name="Vuong H."/>
            <person name="Stine O.C."/>
            <person name="Ali A."/>
            <person name="Horneman A.J."/>
            <person name="Heidelberg J.F."/>
        </authorList>
    </citation>
    <scope>NUCLEOTIDE SEQUENCE [LARGE SCALE GENOMIC DNA]</scope>
    <source>
        <strain evidence="3">ATCC 7966 / DSM 30187 / BCRC 13018 / CCUG 14551 / JCM 1027 / KCTC 2358 / NCIMB 9240 / NCTC 8049</strain>
    </source>
</reference>
<keyword evidence="1" id="KW-0472">Membrane</keyword>
<keyword evidence="1" id="KW-1133">Transmembrane helix</keyword>
<feature type="transmembrane region" description="Helical" evidence="1">
    <location>
        <begin position="130"/>
        <end position="150"/>
    </location>
</feature>
<organism evidence="2 3">
    <name type="scientific">Aeromonas hydrophila subsp. hydrophila (strain ATCC 7966 / DSM 30187 / BCRC 13018 / CCUG 14551 / JCM 1027 / KCTC 2358 / NCIMB 9240 / NCTC 8049)</name>
    <dbReference type="NCBI Taxonomy" id="380703"/>
    <lineage>
        <taxon>Bacteria</taxon>
        <taxon>Pseudomonadati</taxon>
        <taxon>Pseudomonadota</taxon>
        <taxon>Gammaproteobacteria</taxon>
        <taxon>Aeromonadales</taxon>
        <taxon>Aeromonadaceae</taxon>
        <taxon>Aeromonas</taxon>
    </lineage>
</organism>
<feature type="transmembrane region" description="Helical" evidence="1">
    <location>
        <begin position="21"/>
        <end position="42"/>
    </location>
</feature>
<accession>A0KJZ3</accession>
<evidence type="ECO:0000313" key="2">
    <source>
        <dbReference type="EMBL" id="ABK37295.1"/>
    </source>
</evidence>
<sequence>MQMSLIQEISRVLAESRVERLKMIVALLAGLLSIGVSFYQAYEKAQFKKESLTFESQMETLTEVQKSINNLPTFVATQKEQLRQSEEAINSLKKEEEALKPMVNADRDVVDSILRLQAERAASSAWQERLIGFGLGIVGSLIASLIWSGFRRGKSV</sequence>
<keyword evidence="1" id="KW-0812">Transmembrane</keyword>
<gene>
    <name evidence="2" type="ordered locus">AHA_2064</name>
</gene>
<evidence type="ECO:0000313" key="3">
    <source>
        <dbReference type="Proteomes" id="UP000000756"/>
    </source>
</evidence>
<proteinExistence type="predicted"/>
<protein>
    <submittedName>
        <fullName evidence="2">Uncharacterized protein</fullName>
    </submittedName>
</protein>
<dbReference type="OrthoDB" id="7061812at2"/>
<evidence type="ECO:0000256" key="1">
    <source>
        <dbReference type="SAM" id="Phobius"/>
    </source>
</evidence>
<dbReference type="Proteomes" id="UP000000756">
    <property type="component" value="Chromosome"/>
</dbReference>
<dbReference type="HOGENOM" id="CLU_1682908_0_0_6"/>
<keyword evidence="3" id="KW-1185">Reference proteome</keyword>
<dbReference type="AlphaFoldDB" id="A0KJZ3"/>